<dbReference type="Proteomes" id="UP000352698">
    <property type="component" value="Unassembled WGS sequence"/>
</dbReference>
<reference evidence="1 2" key="1">
    <citation type="submission" date="2019-05" db="EMBL/GenBank/DDBJ databases">
        <authorList>
            <consortium name="Pathogen Informatics"/>
        </authorList>
    </citation>
    <scope>NUCLEOTIDE SEQUENCE [LARGE SCALE GENOMIC DNA]</scope>
    <source>
        <strain evidence="1 2">NCTC12204</strain>
    </source>
</reference>
<protein>
    <submittedName>
        <fullName evidence="1">Uncharacterized protein</fullName>
    </submittedName>
</protein>
<gene>
    <name evidence="1" type="ORF">NCTC12204_01163</name>
</gene>
<sequence length="95" mass="11179">MRAADLLTLITTSPTKREYKGIYCDLHDNLQALTSIRRKGETQCVFLFEPNKPNLPMKELLIFLMKNREKEILYQKGQEFYPLYGVKERANQLVI</sequence>
<comment type="caution">
    <text evidence="1">The sequence shown here is derived from an EMBL/GenBank/DDBJ whole genome shotgun (WGS) entry which is preliminary data.</text>
</comment>
<name>A0A4S2CCP1_ENTHR</name>
<proteinExistence type="predicted"/>
<evidence type="ECO:0000313" key="1">
    <source>
        <dbReference type="EMBL" id="VTQ63059.1"/>
    </source>
</evidence>
<organism evidence="1 2">
    <name type="scientific">Enterococcus hirae</name>
    <dbReference type="NCBI Taxonomy" id="1354"/>
    <lineage>
        <taxon>Bacteria</taxon>
        <taxon>Bacillati</taxon>
        <taxon>Bacillota</taxon>
        <taxon>Bacilli</taxon>
        <taxon>Lactobacillales</taxon>
        <taxon>Enterococcaceae</taxon>
        <taxon>Enterococcus</taxon>
    </lineage>
</organism>
<evidence type="ECO:0000313" key="2">
    <source>
        <dbReference type="Proteomes" id="UP000352698"/>
    </source>
</evidence>
<accession>A0A4S2CCP1</accession>
<dbReference type="AlphaFoldDB" id="A0A4S2CCP1"/>
<dbReference type="RefSeq" id="WP_010737402.1">
    <property type="nucleotide sequence ID" value="NZ_AP027299.1"/>
</dbReference>
<dbReference type="EMBL" id="CABEEP010000001">
    <property type="protein sequence ID" value="VTQ63059.1"/>
    <property type="molecule type" value="Genomic_DNA"/>
</dbReference>